<dbReference type="Pfam" id="PF26340">
    <property type="entry name" value="DNA-SBD_ScoMcrA"/>
    <property type="match status" value="1"/>
</dbReference>
<reference evidence="3 4" key="1">
    <citation type="submission" date="2018-10" db="EMBL/GenBank/DDBJ databases">
        <title>Sequencing the genomes of 1000 actinobacteria strains.</title>
        <authorList>
            <person name="Klenk H.-P."/>
        </authorList>
    </citation>
    <scope>NUCLEOTIDE SEQUENCE [LARGE SCALE GENOMIC DNA]</scope>
    <source>
        <strain evidence="3 4">DSM 43800</strain>
    </source>
</reference>
<keyword evidence="3" id="KW-0378">Hydrolase</keyword>
<dbReference type="InterPro" id="IPR003615">
    <property type="entry name" value="HNH_nuc"/>
</dbReference>
<evidence type="ECO:0000259" key="2">
    <source>
        <dbReference type="Pfam" id="PF26340"/>
    </source>
</evidence>
<gene>
    <name evidence="3" type="ORF">C8E97_4411</name>
</gene>
<evidence type="ECO:0000313" key="4">
    <source>
        <dbReference type="Proteomes" id="UP000282084"/>
    </source>
</evidence>
<feature type="domain" description="HNH nuclease" evidence="1">
    <location>
        <begin position="191"/>
        <end position="243"/>
    </location>
</feature>
<dbReference type="EMBL" id="RBXO01000001">
    <property type="protein sequence ID" value="RKT55726.1"/>
    <property type="molecule type" value="Genomic_DNA"/>
</dbReference>
<dbReference type="InterPro" id="IPR058813">
    <property type="entry name" value="DNA-SBD_ScoMcrA"/>
</dbReference>
<dbReference type="InterPro" id="IPR011396">
    <property type="entry name" value="PT_DNA_restrict"/>
</dbReference>
<organism evidence="3 4">
    <name type="scientific">Saccharothrix australiensis</name>
    <dbReference type="NCBI Taxonomy" id="2072"/>
    <lineage>
        <taxon>Bacteria</taxon>
        <taxon>Bacillati</taxon>
        <taxon>Actinomycetota</taxon>
        <taxon>Actinomycetes</taxon>
        <taxon>Pseudonocardiales</taxon>
        <taxon>Pseudonocardiaceae</taxon>
        <taxon>Saccharothrix</taxon>
    </lineage>
</organism>
<proteinExistence type="predicted"/>
<dbReference type="NCBIfam" id="NF045808">
    <property type="entry name" value="PT-DNA_restrict"/>
    <property type="match status" value="1"/>
</dbReference>
<dbReference type="AlphaFoldDB" id="A0A495W278"/>
<dbReference type="Pfam" id="PF13391">
    <property type="entry name" value="HNH_2"/>
    <property type="match status" value="1"/>
</dbReference>
<sequence length="303" mass="32650">MMRGVVDRSMSEEEVLSRLSSLRQHRWQGRRSPHKPLLVLLALGRLTTTGTSEVPWSMAGKLAELIRDFGPPSATQPAQSAAYPFTRLRSDGIWVLDHDVPMDRVQPLAAHGVVGRLAPPVEDALRDAGIAAAAARRLVESEFPPTVAPDVLAAVGLDPDAVLGSHGGTAVRRRRSGSWPATVLEAWDRQCAFCGFDGQLGAATVGVEAAHVRWFTFGGPDDPDNGLALCSLHHKLFDRGVLGLGDDLRIAVSARFTSRTTTGRSVYDLHDRPLRPRPGTPVPAAAHVAWHTREVFKGPALTA</sequence>
<evidence type="ECO:0000313" key="3">
    <source>
        <dbReference type="EMBL" id="RKT55726.1"/>
    </source>
</evidence>
<evidence type="ECO:0000259" key="1">
    <source>
        <dbReference type="Pfam" id="PF13391"/>
    </source>
</evidence>
<dbReference type="Proteomes" id="UP000282084">
    <property type="component" value="Unassembled WGS sequence"/>
</dbReference>
<keyword evidence="3" id="KW-0255">Endonuclease</keyword>
<protein>
    <submittedName>
        <fullName evidence="3">Putative restriction endonuclease</fullName>
    </submittedName>
</protein>
<keyword evidence="4" id="KW-1185">Reference proteome</keyword>
<dbReference type="PIRSF" id="PIRSF030850">
    <property type="entry name" value="UCP030850"/>
    <property type="match status" value="1"/>
</dbReference>
<feature type="domain" description="ScoMcrA-like DNA sulfur-binding" evidence="2">
    <location>
        <begin position="13"/>
        <end position="158"/>
    </location>
</feature>
<dbReference type="CDD" id="cd00085">
    <property type="entry name" value="HNHc"/>
    <property type="match status" value="1"/>
</dbReference>
<dbReference type="GO" id="GO:0004519">
    <property type="term" value="F:endonuclease activity"/>
    <property type="evidence" value="ECO:0007669"/>
    <property type="project" value="UniProtKB-KW"/>
</dbReference>
<accession>A0A495W278</accession>
<keyword evidence="3" id="KW-0540">Nuclease</keyword>
<name>A0A495W278_9PSEU</name>
<comment type="caution">
    <text evidence="3">The sequence shown here is derived from an EMBL/GenBank/DDBJ whole genome shotgun (WGS) entry which is preliminary data.</text>
</comment>